<evidence type="ECO:0000313" key="2">
    <source>
        <dbReference type="EMBL" id="KAL0111872.1"/>
    </source>
</evidence>
<dbReference type="EMBL" id="JADYXP020000013">
    <property type="protein sequence ID" value="KAL0111872.1"/>
    <property type="molecule type" value="Genomic_DNA"/>
</dbReference>
<feature type="transmembrane region" description="Helical" evidence="1">
    <location>
        <begin position="75"/>
        <end position="97"/>
    </location>
</feature>
<keyword evidence="1" id="KW-0472">Membrane</keyword>
<organism evidence="2 3">
    <name type="scientific">Cardiocondyla obscurior</name>
    <dbReference type="NCBI Taxonomy" id="286306"/>
    <lineage>
        <taxon>Eukaryota</taxon>
        <taxon>Metazoa</taxon>
        <taxon>Ecdysozoa</taxon>
        <taxon>Arthropoda</taxon>
        <taxon>Hexapoda</taxon>
        <taxon>Insecta</taxon>
        <taxon>Pterygota</taxon>
        <taxon>Neoptera</taxon>
        <taxon>Endopterygota</taxon>
        <taxon>Hymenoptera</taxon>
        <taxon>Apocrita</taxon>
        <taxon>Aculeata</taxon>
        <taxon>Formicoidea</taxon>
        <taxon>Formicidae</taxon>
        <taxon>Myrmicinae</taxon>
        <taxon>Cardiocondyla</taxon>
    </lineage>
</organism>
<reference evidence="2 3" key="1">
    <citation type="submission" date="2023-03" db="EMBL/GenBank/DDBJ databases">
        <title>High recombination rates correlate with genetic variation in Cardiocondyla obscurior ants.</title>
        <authorList>
            <person name="Errbii M."/>
        </authorList>
    </citation>
    <scope>NUCLEOTIDE SEQUENCE [LARGE SCALE GENOMIC DNA]</scope>
    <source>
        <strain evidence="2">Alpha-2009</strain>
        <tissue evidence="2">Whole body</tissue>
    </source>
</reference>
<keyword evidence="1" id="KW-0812">Transmembrane</keyword>
<evidence type="ECO:0000256" key="1">
    <source>
        <dbReference type="SAM" id="Phobius"/>
    </source>
</evidence>
<keyword evidence="3" id="KW-1185">Reference proteome</keyword>
<sequence>MNGAGGGDSEPGILGSGLAGCCLSAVVSHGFPLSPVRLVSYGGFRKHDRSSRTYRENESLSEYIAGLPRRLLYNIPLFIALNFSCAGGGRFFIFFIFTRSRNHRAKFEWPGNGRVLEILMSRLSRVQFRASIMSANASNS</sequence>
<gene>
    <name evidence="2" type="ORF">PUN28_013224</name>
</gene>
<comment type="caution">
    <text evidence="2">The sequence shown here is derived from an EMBL/GenBank/DDBJ whole genome shotgun (WGS) entry which is preliminary data.</text>
</comment>
<keyword evidence="1" id="KW-1133">Transmembrane helix</keyword>
<proteinExistence type="predicted"/>
<protein>
    <submittedName>
        <fullName evidence="2">Uncharacterized protein</fullName>
    </submittedName>
</protein>
<dbReference type="AlphaFoldDB" id="A0AAW2F8T1"/>
<dbReference type="Proteomes" id="UP001430953">
    <property type="component" value="Unassembled WGS sequence"/>
</dbReference>
<accession>A0AAW2F8T1</accession>
<name>A0AAW2F8T1_9HYME</name>
<evidence type="ECO:0000313" key="3">
    <source>
        <dbReference type="Proteomes" id="UP001430953"/>
    </source>
</evidence>
<feature type="transmembrane region" description="Helical" evidence="1">
    <location>
        <begin position="12"/>
        <end position="31"/>
    </location>
</feature>